<accession>A0AAV7DVU7</accession>
<dbReference type="Pfam" id="PF02536">
    <property type="entry name" value="mTERF"/>
    <property type="match status" value="2"/>
</dbReference>
<dbReference type="GO" id="GO:0003676">
    <property type="term" value="F:nucleic acid binding"/>
    <property type="evidence" value="ECO:0007669"/>
    <property type="project" value="InterPro"/>
</dbReference>
<dbReference type="Gene3D" id="1.25.70.10">
    <property type="entry name" value="Transcription termination factor 3, mitochondrial"/>
    <property type="match status" value="1"/>
</dbReference>
<evidence type="ECO:0000313" key="4">
    <source>
        <dbReference type="EMBL" id="KAG9439068.1"/>
    </source>
</evidence>
<comment type="caution">
    <text evidence="4">The sequence shown here is derived from an EMBL/GenBank/DDBJ whole genome shotgun (WGS) entry which is preliminary data.</text>
</comment>
<keyword evidence="2" id="KW-0806">Transcription termination</keyword>
<keyword evidence="2" id="KW-0805">Transcription regulation</keyword>
<protein>
    <submittedName>
        <fullName evidence="4">Uncharacterized protein</fullName>
    </submittedName>
</protein>
<keyword evidence="2" id="KW-0804">Transcription</keyword>
<dbReference type="GO" id="GO:0006353">
    <property type="term" value="P:DNA-templated transcription termination"/>
    <property type="evidence" value="ECO:0007669"/>
    <property type="project" value="UniProtKB-KW"/>
</dbReference>
<evidence type="ECO:0000256" key="2">
    <source>
        <dbReference type="ARBA" id="ARBA00022472"/>
    </source>
</evidence>
<dbReference type="PANTHER" id="PTHR13068">
    <property type="entry name" value="CGI-12 PROTEIN-RELATED"/>
    <property type="match status" value="1"/>
</dbReference>
<evidence type="ECO:0000256" key="1">
    <source>
        <dbReference type="ARBA" id="ARBA00007692"/>
    </source>
</evidence>
<name>A0AAV7DVU7_ARIFI</name>
<keyword evidence="3" id="KW-0809">Transit peptide</keyword>
<dbReference type="AlphaFoldDB" id="A0AAV7DVU7"/>
<gene>
    <name evidence="4" type="ORF">H6P81_019233</name>
</gene>
<dbReference type="PANTHER" id="PTHR13068:SF23">
    <property type="entry name" value="TRANSCRIPTION TERMINATION FACTOR MTERF15, MITOCHONDRIAL"/>
    <property type="match status" value="1"/>
</dbReference>
<dbReference type="InterPro" id="IPR003690">
    <property type="entry name" value="MTERF"/>
</dbReference>
<dbReference type="Proteomes" id="UP000825729">
    <property type="component" value="Unassembled WGS sequence"/>
</dbReference>
<dbReference type="EMBL" id="JAINDJ010000008">
    <property type="protein sequence ID" value="KAG9439068.1"/>
    <property type="molecule type" value="Genomic_DNA"/>
</dbReference>
<keyword evidence="5" id="KW-1185">Reference proteome</keyword>
<dbReference type="InterPro" id="IPR038538">
    <property type="entry name" value="MTERF_sf"/>
</dbReference>
<organism evidence="4 5">
    <name type="scientific">Aristolochia fimbriata</name>
    <name type="common">White veined hardy Dutchman's pipe vine</name>
    <dbReference type="NCBI Taxonomy" id="158543"/>
    <lineage>
        <taxon>Eukaryota</taxon>
        <taxon>Viridiplantae</taxon>
        <taxon>Streptophyta</taxon>
        <taxon>Embryophyta</taxon>
        <taxon>Tracheophyta</taxon>
        <taxon>Spermatophyta</taxon>
        <taxon>Magnoliopsida</taxon>
        <taxon>Magnoliidae</taxon>
        <taxon>Piperales</taxon>
        <taxon>Aristolochiaceae</taxon>
        <taxon>Aristolochia</taxon>
    </lineage>
</organism>
<sequence>MKFCYYKFPLINPKLYRIRPDGELETGSHSPSKKANTSSVCQHDDGCGNFERCLALPFIQLTDEFVQMNSLDLLRCEVPFFLFPLSPVRVLLNYIPQRILLKLYGAYEKKFLTAGRSVAVTLLDSPSVSESPIFTFQYRITAACYGSCGHVFLFDFPRITKYEMAGRILVRSSCSWISLEYPWFQKHPLQKTQSFCCFISRAAHVSHYQAEDPQFRSPMLLSYLLQSLSEVEKSLSILSSFKLLDQALSTLTTHPRVLQLGLLKRLEALFSKSGISHISLLMLQNLMDLDENSRIDSANFSRIVQILKERACSDETLTTIIEKFPRVMVMNPTVISKNIELLRQFGIGEEKIDEVLNSFPGILGFSVEGRLRPLFEEFESLGFNQKEVTNAIINDPHVLNVEIGELSVCVQLLKNLNCRYPIQETILSNGLLKATLAVKFRVDCLCRYGFIHREAFKLLQREPRVIIYSMEDLEKKIDYLVKDMGFSICCLNEVPEYLGVNLKKVVVPRFNVIQYLKSNGGLTYELELRDLIKPSKQKFYNRFVKPYPACQKIFGPLSGSEVERAYPVGLWSLFKPNYTLKEKNS</sequence>
<proteinExistence type="inferred from homology"/>
<reference evidence="4 5" key="1">
    <citation type="submission" date="2021-07" db="EMBL/GenBank/DDBJ databases">
        <title>The Aristolochia fimbriata genome: insights into angiosperm evolution, floral development and chemical biosynthesis.</title>
        <authorList>
            <person name="Jiao Y."/>
        </authorList>
    </citation>
    <scope>NUCLEOTIDE SEQUENCE [LARGE SCALE GENOMIC DNA]</scope>
    <source>
        <strain evidence="4">IBCAS-2021</strain>
        <tissue evidence="4">Leaf</tissue>
    </source>
</reference>
<dbReference type="SMART" id="SM00733">
    <property type="entry name" value="Mterf"/>
    <property type="match status" value="6"/>
</dbReference>
<evidence type="ECO:0000313" key="5">
    <source>
        <dbReference type="Proteomes" id="UP000825729"/>
    </source>
</evidence>
<comment type="similarity">
    <text evidence="1">Belongs to the mTERF family.</text>
</comment>
<evidence type="ECO:0000256" key="3">
    <source>
        <dbReference type="ARBA" id="ARBA00022946"/>
    </source>
</evidence>